<sequence length="88" mass="9503">MVIIDVHACGVEAGEGIELTFELISICSGWYTVGDDLKVRVSFAQVSSELGEELANYVGERFYIEASNNGECWFGPVPASGNIEAELV</sequence>
<gene>
    <name evidence="1" type="ORF">NQ519_05015</name>
</gene>
<accession>A0ABY5V9A9</accession>
<keyword evidence="2" id="KW-1185">Reference proteome</keyword>
<proteinExistence type="predicted"/>
<reference evidence="1" key="1">
    <citation type="journal article" date="2022" name="Cell">
        <title>Design, construction, and in vivo augmentation of a complex gut microbiome.</title>
        <authorList>
            <person name="Cheng A.G."/>
            <person name="Ho P.Y."/>
            <person name="Aranda-Diaz A."/>
            <person name="Jain S."/>
            <person name="Yu F.B."/>
            <person name="Meng X."/>
            <person name="Wang M."/>
            <person name="Iakiviak M."/>
            <person name="Nagashima K."/>
            <person name="Zhao A."/>
            <person name="Murugkar P."/>
            <person name="Patil A."/>
            <person name="Atabakhsh K."/>
            <person name="Weakley A."/>
            <person name="Yan J."/>
            <person name="Brumbaugh A.R."/>
            <person name="Higginbottom S."/>
            <person name="Dimas A."/>
            <person name="Shiver A.L."/>
            <person name="Deutschbauer A."/>
            <person name="Neff N."/>
            <person name="Sonnenburg J.L."/>
            <person name="Huang K.C."/>
            <person name="Fischbach M.A."/>
        </authorList>
    </citation>
    <scope>NUCLEOTIDE SEQUENCE</scope>
    <source>
        <strain evidence="1">JC50</strain>
    </source>
</reference>
<organism evidence="1 2">
    <name type="scientific">Alistipes senegalensis JC50</name>
    <dbReference type="NCBI Taxonomy" id="1033732"/>
    <lineage>
        <taxon>Bacteria</taxon>
        <taxon>Pseudomonadati</taxon>
        <taxon>Bacteroidota</taxon>
        <taxon>Bacteroidia</taxon>
        <taxon>Bacteroidales</taxon>
        <taxon>Rikenellaceae</taxon>
        <taxon>Alistipes</taxon>
    </lineage>
</organism>
<evidence type="ECO:0000313" key="1">
    <source>
        <dbReference type="EMBL" id="UWN66198.1"/>
    </source>
</evidence>
<name>A0ABY5V9A9_9BACT</name>
<dbReference type="EMBL" id="CP102252">
    <property type="protein sequence ID" value="UWN66198.1"/>
    <property type="molecule type" value="Genomic_DNA"/>
</dbReference>
<protein>
    <submittedName>
        <fullName evidence="1">Uncharacterized protein</fullName>
    </submittedName>
</protein>
<dbReference type="RefSeq" id="WP_019152256.1">
    <property type="nucleotide sequence ID" value="NZ_CP102252.1"/>
</dbReference>
<evidence type="ECO:0000313" key="2">
    <source>
        <dbReference type="Proteomes" id="UP001058267"/>
    </source>
</evidence>
<dbReference type="Proteomes" id="UP001058267">
    <property type="component" value="Chromosome"/>
</dbReference>